<evidence type="ECO:0000256" key="2">
    <source>
        <dbReference type="ARBA" id="ARBA00012438"/>
    </source>
</evidence>
<dbReference type="InterPro" id="IPR036097">
    <property type="entry name" value="HisK_dim/P_sf"/>
</dbReference>
<feature type="transmembrane region" description="Helical" evidence="3">
    <location>
        <begin position="162"/>
        <end position="183"/>
    </location>
</feature>
<dbReference type="EC" id="2.7.13.3" evidence="2"/>
<sequence length="268" mass="30682">MKSKGKFYLLFIVLIGLIIVSQGYTQYFLHHKRKDSITINLAERQGMLSQRVNQLSYRCVKYGGKYHQDLFQALKVWRISHKRIMAGVQRASISKTLDAVIYHKLQNTLLIINKIDSILANSSKIDNFVLISVNQLVDSFLPQMEVVVKAFEGQSDEKLSNLVLFEFLLTIVTLIVIFTKLGIVKPAFDKVLAQNKALKKIAWQQSHELRRPVANILGLIEILKSKTDITDKDLVETLDYLYSSTKELDEEIEKIVTKSNQNSRALRA</sequence>
<keyword evidence="3" id="KW-0812">Transmembrane</keyword>
<dbReference type="Proteomes" id="UP000249248">
    <property type="component" value="Unassembled WGS sequence"/>
</dbReference>
<accession>A0A2W1N4Q1</accession>
<organism evidence="4 5">
    <name type="scientific">Putridiphycobacter roseus</name>
    <dbReference type="NCBI Taxonomy" id="2219161"/>
    <lineage>
        <taxon>Bacteria</taxon>
        <taxon>Pseudomonadati</taxon>
        <taxon>Bacteroidota</taxon>
        <taxon>Flavobacteriia</taxon>
        <taxon>Flavobacteriales</taxon>
        <taxon>Crocinitomicaceae</taxon>
        <taxon>Putridiphycobacter</taxon>
    </lineage>
</organism>
<keyword evidence="3" id="KW-0472">Membrane</keyword>
<evidence type="ECO:0000256" key="3">
    <source>
        <dbReference type="SAM" id="Phobius"/>
    </source>
</evidence>
<dbReference type="OrthoDB" id="9760839at2"/>
<evidence type="ECO:0000313" key="5">
    <source>
        <dbReference type="Proteomes" id="UP000249248"/>
    </source>
</evidence>
<proteinExistence type="predicted"/>
<dbReference type="Gene3D" id="1.10.287.130">
    <property type="match status" value="1"/>
</dbReference>
<keyword evidence="5" id="KW-1185">Reference proteome</keyword>
<name>A0A2W1N4Q1_9FLAO</name>
<evidence type="ECO:0000256" key="1">
    <source>
        <dbReference type="ARBA" id="ARBA00000085"/>
    </source>
</evidence>
<comment type="caution">
    <text evidence="4">The sequence shown here is derived from an EMBL/GenBank/DDBJ whole genome shotgun (WGS) entry which is preliminary data.</text>
</comment>
<dbReference type="AlphaFoldDB" id="A0A2W1N4Q1"/>
<dbReference type="InterPro" id="IPR003661">
    <property type="entry name" value="HisK_dim/P_dom"/>
</dbReference>
<keyword evidence="3" id="KW-1133">Transmembrane helix</keyword>
<dbReference type="EMBL" id="QKSB01000001">
    <property type="protein sequence ID" value="PZE18560.1"/>
    <property type="molecule type" value="Genomic_DNA"/>
</dbReference>
<protein>
    <recommendedName>
        <fullName evidence="2">histidine kinase</fullName>
        <ecNumber evidence="2">2.7.13.3</ecNumber>
    </recommendedName>
</protein>
<dbReference type="GO" id="GO:0000155">
    <property type="term" value="F:phosphorelay sensor kinase activity"/>
    <property type="evidence" value="ECO:0007669"/>
    <property type="project" value="InterPro"/>
</dbReference>
<gene>
    <name evidence="4" type="ORF">DNU06_01635</name>
</gene>
<dbReference type="SUPFAM" id="SSF47384">
    <property type="entry name" value="Homodimeric domain of signal transducing histidine kinase"/>
    <property type="match status" value="1"/>
</dbReference>
<comment type="catalytic activity">
    <reaction evidence="1">
        <text>ATP + protein L-histidine = ADP + protein N-phospho-L-histidine.</text>
        <dbReference type="EC" id="2.7.13.3"/>
    </reaction>
</comment>
<dbReference type="RefSeq" id="WP_111061461.1">
    <property type="nucleotide sequence ID" value="NZ_JBHUCU010000007.1"/>
</dbReference>
<evidence type="ECO:0000313" key="4">
    <source>
        <dbReference type="EMBL" id="PZE18560.1"/>
    </source>
</evidence>
<reference evidence="4 5" key="1">
    <citation type="submission" date="2018-06" db="EMBL/GenBank/DDBJ databases">
        <title>The draft genome sequence of Crocinitomix sp. SM1701.</title>
        <authorList>
            <person name="Zhang X."/>
        </authorList>
    </citation>
    <scope>NUCLEOTIDE SEQUENCE [LARGE SCALE GENOMIC DNA]</scope>
    <source>
        <strain evidence="4 5">SM1701</strain>
    </source>
</reference>
<dbReference type="CDD" id="cd00082">
    <property type="entry name" value="HisKA"/>
    <property type="match status" value="1"/>
</dbReference>